<dbReference type="Proteomes" id="UP000239698">
    <property type="component" value="Unassembled WGS sequence"/>
</dbReference>
<evidence type="ECO:0000313" key="3">
    <source>
        <dbReference type="EMBL" id="PPH75060.1"/>
    </source>
</evidence>
<evidence type="ECO:0000313" key="4">
    <source>
        <dbReference type="Proteomes" id="UP000237881"/>
    </source>
</evidence>
<feature type="region of interest" description="Disordered" evidence="1">
    <location>
        <begin position="64"/>
        <end position="84"/>
    </location>
</feature>
<dbReference type="AlphaFoldDB" id="A0ABD6W871"/>
<dbReference type="KEGG" id="rry:C1O28_14000"/>
<evidence type="ECO:0000313" key="5">
    <source>
        <dbReference type="Proteomes" id="UP000239698"/>
    </source>
</evidence>
<gene>
    <name evidence="2" type="ORF">C5C04_08790</name>
    <name evidence="3" type="ORF">C5C40_11915</name>
</gene>
<proteinExistence type="predicted"/>
<evidence type="ECO:0000313" key="2">
    <source>
        <dbReference type="EMBL" id="PPF13774.1"/>
    </source>
</evidence>
<keyword evidence="5" id="KW-1185">Reference proteome</keyword>
<reference evidence="4 5" key="1">
    <citation type="submission" date="2018-02" db="EMBL/GenBank/DDBJ databases">
        <title>Bacteriophage NCPPB3778 and a type I-E CRISPR drive the evolution of the US Biological Select Agent, Rathayibacter toxicus.</title>
        <authorList>
            <person name="Davis E.W.II."/>
            <person name="Tabima J.F."/>
            <person name="Weisberg A.J."/>
            <person name="Lopes L.D."/>
            <person name="Wiseman M.S."/>
            <person name="Wiseman M.S."/>
            <person name="Pupko T."/>
            <person name="Belcher M.S."/>
            <person name="Sechler A.J."/>
            <person name="Tancos M.A."/>
            <person name="Schroeder B.K."/>
            <person name="Murray T.D."/>
            <person name="Luster D.G."/>
            <person name="Schneider W.L."/>
            <person name="Rogers E."/>
            <person name="Andreote F.D."/>
            <person name="Grunwald N.J."/>
            <person name="Putnam M.L."/>
            <person name="Chang J.H."/>
        </authorList>
    </citation>
    <scope>NUCLEOTIDE SEQUENCE [LARGE SCALE GENOMIC DNA]</scope>
    <source>
        <strain evidence="3 5">AY1D6</strain>
        <strain evidence="2 4">AY1I9</strain>
    </source>
</reference>
<protein>
    <submittedName>
        <fullName evidence="2">Uncharacterized protein</fullName>
    </submittedName>
</protein>
<sequence>MATRDDALLCSVAGDRAGRRYAIGPCTDAPFVGAFSRSRTNAVSFRENDRVARALLRRLRDLGHGEPQAAVEETPRVADPATPG</sequence>
<name>A0ABD6W871_RATRA</name>
<dbReference type="RefSeq" id="WP_097166801.1">
    <property type="nucleotide sequence ID" value="NZ_CP028129.1"/>
</dbReference>
<dbReference type="EMBL" id="PSVT01000028">
    <property type="protein sequence ID" value="PPH75060.1"/>
    <property type="molecule type" value="Genomic_DNA"/>
</dbReference>
<comment type="caution">
    <text evidence="2">The sequence shown here is derived from an EMBL/GenBank/DDBJ whole genome shotgun (WGS) entry which is preliminary data.</text>
</comment>
<dbReference type="Proteomes" id="UP000237881">
    <property type="component" value="Unassembled WGS sequence"/>
</dbReference>
<evidence type="ECO:0000256" key="1">
    <source>
        <dbReference type="SAM" id="MobiDB-lite"/>
    </source>
</evidence>
<accession>A0ABD6W871</accession>
<dbReference type="GeneID" id="49821588"/>
<organism evidence="2 4">
    <name type="scientific">Rathayibacter rathayi</name>
    <name type="common">Corynebacterium rathayi</name>
    <dbReference type="NCBI Taxonomy" id="33887"/>
    <lineage>
        <taxon>Bacteria</taxon>
        <taxon>Bacillati</taxon>
        <taxon>Actinomycetota</taxon>
        <taxon>Actinomycetes</taxon>
        <taxon>Micrococcales</taxon>
        <taxon>Microbacteriaceae</taxon>
        <taxon>Rathayibacter</taxon>
    </lineage>
</organism>
<dbReference type="EMBL" id="PSUL01000018">
    <property type="protein sequence ID" value="PPF13774.1"/>
    <property type="molecule type" value="Genomic_DNA"/>
</dbReference>